<sequence length="64" mass="7162">MVVVAVLLSILFSGLGQFFNRQWLKGAIFIVLGFLLWFVLLGWIVHLVALVDAGFVAWRRTGAD</sequence>
<evidence type="ECO:0000256" key="1">
    <source>
        <dbReference type="SAM" id="Phobius"/>
    </source>
</evidence>
<keyword evidence="3" id="KW-1185">Reference proteome</keyword>
<evidence type="ECO:0008006" key="4">
    <source>
        <dbReference type="Google" id="ProtNLM"/>
    </source>
</evidence>
<reference evidence="2 3" key="1">
    <citation type="submission" date="2019-06" db="EMBL/GenBank/DDBJ databases">
        <title>Persicimonas caeni gen. nov., sp. nov., a predatory bacterium isolated from solar saltern.</title>
        <authorList>
            <person name="Wang S."/>
        </authorList>
    </citation>
    <scope>NUCLEOTIDE SEQUENCE [LARGE SCALE GENOMIC DNA]</scope>
    <source>
        <strain evidence="2 3">YN101</strain>
    </source>
</reference>
<protein>
    <recommendedName>
        <fullName evidence="4">TM2 domain-containing protein</fullName>
    </recommendedName>
</protein>
<name>A0A4Y6Q2X2_PERCE</name>
<organism evidence="2 3">
    <name type="scientific">Persicimonas caeni</name>
    <dbReference type="NCBI Taxonomy" id="2292766"/>
    <lineage>
        <taxon>Bacteria</taxon>
        <taxon>Deltaproteobacteria</taxon>
        <taxon>Bradymonadales</taxon>
        <taxon>Bradymonadaceae</taxon>
        <taxon>Persicimonas</taxon>
    </lineage>
</organism>
<evidence type="ECO:0000313" key="3">
    <source>
        <dbReference type="Proteomes" id="UP000315995"/>
    </source>
</evidence>
<dbReference type="AlphaFoldDB" id="A0A4Y6Q2X2"/>
<accession>A0A4Y6Q2X2</accession>
<dbReference type="Proteomes" id="UP000315995">
    <property type="component" value="Chromosome"/>
</dbReference>
<proteinExistence type="predicted"/>
<keyword evidence="1" id="KW-0472">Membrane</keyword>
<keyword evidence="1" id="KW-1133">Transmembrane helix</keyword>
<dbReference type="EMBL" id="CP041186">
    <property type="protein sequence ID" value="QDG54903.1"/>
    <property type="molecule type" value="Genomic_DNA"/>
</dbReference>
<feature type="transmembrane region" description="Helical" evidence="1">
    <location>
        <begin position="26"/>
        <end position="51"/>
    </location>
</feature>
<gene>
    <name evidence="2" type="ORF">FIV42_15855</name>
</gene>
<accession>A0A5B8YEB5</accession>
<evidence type="ECO:0000313" key="2">
    <source>
        <dbReference type="EMBL" id="QDG54903.1"/>
    </source>
</evidence>
<keyword evidence="1" id="KW-0812">Transmembrane</keyword>